<dbReference type="STRING" id="1160895.CM19_01890"/>
<keyword evidence="1" id="KW-1133">Transmembrane helix</keyword>
<sequence length="220" mass="23280">MGKFYIDCIQKQDEDNMKSKKIIIALVFLAALIPVVTADVIYYYSGSISVSTVSSPLTLAVGPNGIAKGYITTTVPKDGSSFTTTIDITNSSYAYFYQFLEITVISPTVSIFASNISYSYTSPNPIDNAYLVIYSSSGAYETTIQLVNTGKASTGTTTPVALPAGNYYVSLLVQPNTPLPPPSSTSIATISVDLGTNVVSPTTPVPLPPTSEILPPIPPL</sequence>
<evidence type="ECO:0000313" key="3">
    <source>
        <dbReference type="Proteomes" id="UP000024332"/>
    </source>
</evidence>
<reference evidence="2 3" key="1">
    <citation type="submission" date="2014-03" db="EMBL/GenBank/DDBJ databases">
        <title>Draft genome sequence of the novel thermoacidophilic archaea Acidianus copahuensis ALE1 strain, isolated from Copahue volcanic area in Neuquen Argentina.</title>
        <authorList>
            <person name="Urbieta M.S."/>
            <person name="Rascovan N."/>
            <person name="Castro C."/>
            <person name="Revale S."/>
            <person name="Giaveno M.A."/>
            <person name="Vazquez M.P."/>
            <person name="Donati E.R."/>
        </authorList>
    </citation>
    <scope>NUCLEOTIDE SEQUENCE [LARGE SCALE GENOMIC DNA]</scope>
    <source>
        <strain evidence="2 3">ALE1</strain>
    </source>
</reference>
<protein>
    <submittedName>
        <fullName evidence="2">Uncharacterized protein</fullName>
    </submittedName>
</protein>
<evidence type="ECO:0000313" key="2">
    <source>
        <dbReference type="EMBL" id="EZQ11276.1"/>
    </source>
</evidence>
<evidence type="ECO:0000256" key="1">
    <source>
        <dbReference type="SAM" id="Phobius"/>
    </source>
</evidence>
<feature type="transmembrane region" description="Helical" evidence="1">
    <location>
        <begin position="21"/>
        <end position="44"/>
    </location>
</feature>
<name>A0A031LTX7_9CREN</name>
<comment type="caution">
    <text evidence="2">The sequence shown here is derived from an EMBL/GenBank/DDBJ whole genome shotgun (WGS) entry which is preliminary data.</text>
</comment>
<dbReference type="Proteomes" id="UP000024332">
    <property type="component" value="Unassembled WGS sequence"/>
</dbReference>
<organism evidence="2 3">
    <name type="scientific">Candidatus Acidianus copahuensis</name>
    <dbReference type="NCBI Taxonomy" id="1160895"/>
    <lineage>
        <taxon>Archaea</taxon>
        <taxon>Thermoproteota</taxon>
        <taxon>Thermoprotei</taxon>
        <taxon>Sulfolobales</taxon>
        <taxon>Sulfolobaceae</taxon>
        <taxon>Acidianus</taxon>
    </lineage>
</organism>
<keyword evidence="1" id="KW-0812">Transmembrane</keyword>
<dbReference type="AlphaFoldDB" id="A0A031LTX7"/>
<gene>
    <name evidence="2" type="ORF">CM19_01890</name>
</gene>
<dbReference type="EMBL" id="JFZT01000016">
    <property type="protein sequence ID" value="EZQ11276.1"/>
    <property type="molecule type" value="Genomic_DNA"/>
</dbReference>
<keyword evidence="3" id="KW-1185">Reference proteome</keyword>
<accession>A0A031LTX7</accession>
<keyword evidence="1" id="KW-0472">Membrane</keyword>
<proteinExistence type="predicted"/>